<keyword evidence="3" id="KW-0547">Nucleotide-binding</keyword>
<dbReference type="PANTHER" id="PTHR19229">
    <property type="entry name" value="ATP-BINDING CASSETTE TRANSPORTER SUBFAMILY A ABCA"/>
    <property type="match status" value="1"/>
</dbReference>
<reference evidence="9 11" key="4">
    <citation type="journal article" date="2002" name="Genome Biol.">
        <title>The transposable elements of the Drosophila melanogaster euchromatin: a genomics perspective.</title>
        <authorList>
            <person name="Kaminker J.S."/>
            <person name="Bergman C.M."/>
            <person name="Kronmiller B."/>
            <person name="Carlson J."/>
            <person name="Svirskas R."/>
            <person name="Patel S."/>
            <person name="Frise E."/>
            <person name="Wheeler D.A."/>
            <person name="Lewis S.E."/>
            <person name="Rubin G.M."/>
            <person name="Ashburner M."/>
            <person name="Celniker S.E."/>
        </authorList>
    </citation>
    <scope>NUCLEOTIDE SEQUENCE [LARGE SCALE GENOMIC DNA]</scope>
    <source>
        <strain evidence="11">Berkeley</strain>
    </source>
</reference>
<dbReference type="InterPro" id="IPR003439">
    <property type="entry name" value="ABC_transporter-like_ATP-bd"/>
</dbReference>
<dbReference type="GO" id="GO:0140359">
    <property type="term" value="F:ABC-type transporter activity"/>
    <property type="evidence" value="ECO:0007669"/>
    <property type="project" value="InterPro"/>
</dbReference>
<feature type="transmembrane region" description="Helical" evidence="7">
    <location>
        <begin position="33"/>
        <end position="55"/>
    </location>
</feature>
<feature type="transmembrane region" description="Helical" evidence="7">
    <location>
        <begin position="846"/>
        <end position="871"/>
    </location>
</feature>
<dbReference type="GO" id="GO:0016887">
    <property type="term" value="F:ATP hydrolysis activity"/>
    <property type="evidence" value="ECO:0007669"/>
    <property type="project" value="InterPro"/>
</dbReference>
<evidence type="ECO:0000256" key="1">
    <source>
        <dbReference type="ARBA" id="ARBA00004141"/>
    </source>
</evidence>
<dbReference type="FunCoup" id="A1ZBS3">
    <property type="interactions" value="41"/>
</dbReference>
<dbReference type="Gene3D" id="3.40.50.300">
    <property type="entry name" value="P-loop containing nucleotide triphosphate hydrolases"/>
    <property type="match status" value="2"/>
</dbReference>
<dbReference type="SUPFAM" id="SSF52540">
    <property type="entry name" value="P-loop containing nucleoside triphosphate hydrolases"/>
    <property type="match status" value="2"/>
</dbReference>
<dbReference type="BioGRID-ORCS" id="37293">
    <property type="hits" value="0 hits in 1 CRISPR screen"/>
</dbReference>
<reference evidence="9 11" key="2">
    <citation type="journal article" date="2002" name="Genome Biol.">
        <title>Finishing a whole-genome shotgun: release 3 of the Drosophila melanogaster euchromatic genome sequence.</title>
        <authorList>
            <person name="Celniker S.E."/>
            <person name="Wheeler D.A."/>
            <person name="Kronmiller B."/>
            <person name="Carlson J.W."/>
            <person name="Halpern A."/>
            <person name="Patel S."/>
            <person name="Adams M."/>
            <person name="Champe M."/>
            <person name="Dugan S.P."/>
            <person name="Frise E."/>
            <person name="Hodgson A."/>
            <person name="George R.A."/>
            <person name="Hoskins R.A."/>
            <person name="Laverty T."/>
            <person name="Muzny D.M."/>
            <person name="Nelson C.R."/>
            <person name="Pacleb J.M."/>
            <person name="Park S."/>
            <person name="Pfeiffer B.D."/>
            <person name="Richards S."/>
            <person name="Sodergren E.J."/>
            <person name="Svirskas R."/>
            <person name="Tabor P.E."/>
            <person name="Wan K."/>
            <person name="Stapleton M."/>
            <person name="Sutton G.G."/>
            <person name="Venter C."/>
            <person name="Weinstock G."/>
            <person name="Scherer S.E."/>
            <person name="Myers E.W."/>
            <person name="Gibbs R.A."/>
            <person name="Rubin G.M."/>
        </authorList>
    </citation>
    <scope>NUCLEOTIDE SEQUENCE [LARGE SCALE GENOMIC DNA]</scope>
    <source>
        <strain evidence="11">Berkeley</strain>
    </source>
</reference>
<sequence>MSSGESPVKTQSSICLLWLVICKTARFQFSNTLTSVIIIVGPIVVFLVYAATALFREPQEETSVKYPPVNITTKVPYIYYSPENLVLAAVIEDVVHDLKAVGSKAFASASELNKALIGKDTYGYVGIEFDDSFSDINELPINVTVGLRFPLHLRKNPKMVWDNTSILKHSKMDVDYYQVEGFLVVQAKLSEALIRAKNEAVVLPEVILQHYPDVAEVDRLDNRVALGGVLFLPVTISAAYLAQMIVMERRDHLRDMLELMGVRAWIYWLSWFLVAFLLLSIPTVFMVLLLKWRYFSLSDSSLVLFFLLVYNLEVLTSAFMISSFFSDTVGVQVAIVIVHLIGCLPWRLLLMGYVPTLPRTIFVCLFLNSSLAMGLQQFIKSENLRLGLHWTYLFERTDWDEFVHLGPILLFMLFGCLLRILVLAYMEQLRSYQNRKWYFPVQPSFWCRWNRRPRSDDFDVEGQETGIRGHPLIVRARNIEKVFNEWIAVKDLNLNFYQDEITVFLGHNDSGKSTILMLLAGFLRPSAGEITINGYDLATNQRKARQSMCICPQPNVLFEKVNARWHLQFYCRLKGLNRQEASAETDKYLEIGRLQDFANTKVKNLPSGIKRMLMLCCNLCGNSKILLLDEPGTSMDPAMRSNMWDLLRRERKGRCIIMATHNMNEAEVVADQIVVLCDAQVIGYGTTGFLTQIAGTGSSYLLICTKMDTCIVAEVTNFLQIRFPDIKLHNEFSIYVTYELPTKYVQQYAALFLELEEALGELNLAEISVCAPTLGSVFLQMGEEMRQSWNRISSFDLLSSPSPMLSLLNLLPTFEVREDDGRVKCCNQWRAIVEKKRLFTLRHQKFYCMIIATPIIICLLIISFSIFIFLVDHHLSELLVTDLSIYPKAVFVIDSPAEGNRFERHYMANVIGQGGTVRSTSGTPIDDYLLAEMESDQVKVQHTFLAGATFDSNANSIIAWSNNKLKHGSALSMGLVYAAIGQELAKLDIRIVNKPYQDTVQQAVRGLIYASTIEFAVLVFHYLVLGTAIFAVLPIVERRSKVQHQQFSSGMSRSTYWLSHLSWDYCFYIAMILPLIVVAGITIGSVLPVIVQLLAFGFSAISFTYLLCLMSNDFGKMFSIILYINMIGVLALFIHPKSPQTRYAVIESVLLVHPHYSLCCGMYEAIRMSTFSLKQLPYLIFSGAAYLTIVVFAWVPRRLNYVFKSIRNEKIYPSYKDEDKEVDKMRRRLAYLTTAHYAFFPLILKNLSKRYGSFVAVRSLTLDLNPFECVGLLGRNGSGKSSIFRMIVGMESITVGSIHIKGYSLKTRPKDASRHVGFCPRELMLLSFMTGKDALRFCCLINGIRREYIKSLVASLAECFELVPHMNKRISTYSNGTKRKLMIAMGTLAPSLMCLDEPTAGVDMHAKYEIWSILDGIRQGGRSILLTTHNLEECEFLCTNVGIMDHGSLLCYGSLSRLKHRFNMGIFVKVKMGTRAEMDDERDNWMQITMMPPNDSEMGSTVGARRMMLAHLLRHHNPPVEPVKKSRTSRAQPDTTNSELNMRKDYEALLQELEEVFKKDHPYSTVSEKYSYRGMITFCIPRGQIKWSAIFEYMENLKDEMQILYYSVSHTTFQDVFMKFVRKQNQ</sequence>
<gene>
    <name evidence="9" type="primary">Dmel\CG8908</name>
    <name evidence="9" type="synonym">DmCG8908</name>
    <name evidence="9 10" type="ORF">CG8908</name>
    <name evidence="9" type="ORF">Dmel_CG8908</name>
</gene>
<dbReference type="GeneID" id="37293"/>
<dbReference type="HOGENOM" id="CLU_000604_19_1_1"/>
<reference evidence="9 11" key="10">
    <citation type="journal article" date="2015" name="G3 (Bethesda)">
        <title>Gene Model Annotations for Drosophila melanogaster: The Rule-Benders.</title>
        <authorList>
            <consortium name="FlyBase Consortium"/>
            <person name="Crosby M.A."/>
            <person name="Gramates L.S."/>
            <person name="Dos Santos G."/>
            <person name="Matthews B.B."/>
            <person name="St Pierre S.E."/>
            <person name="Zhou P."/>
            <person name="Schroeder A.J."/>
            <person name="Falls K."/>
            <person name="Emmert D.B."/>
            <person name="Russo S.M."/>
            <person name="Gelbart W.M."/>
            <person name="null"/>
        </authorList>
    </citation>
    <scope>NUCLEOTIDE SEQUENCE [LARGE SCALE GENOMIC DNA]</scope>
    <source>
        <strain evidence="11">Berkeley</strain>
    </source>
</reference>
<dbReference type="CDD" id="cd03263">
    <property type="entry name" value="ABC_subfamily_A"/>
    <property type="match status" value="2"/>
</dbReference>
<reference evidence="9 11" key="1">
    <citation type="journal article" date="2000" name="Science">
        <title>The genome sequence of Drosophila melanogaster.</title>
        <authorList>
            <person name="Adams M.D."/>
            <person name="Celniker S.E."/>
            <person name="Holt R.A."/>
            <person name="Evans C.A."/>
            <person name="Gocayne J.D."/>
            <person name="Amanatides P.G."/>
            <person name="Scherer S.E."/>
            <person name="Li P.W."/>
            <person name="Hoskins R.A."/>
            <person name="Galle R.F."/>
            <person name="George R.A."/>
            <person name="Lewis S.E."/>
            <person name="Richards S."/>
            <person name="Ashburner M."/>
            <person name="Henderson S.N."/>
            <person name="Sutton G.G."/>
            <person name="Wortman J.R."/>
            <person name="Yandell M.D."/>
            <person name="Zhang Q."/>
            <person name="Chen L.X."/>
            <person name="Brandon R.C."/>
            <person name="Rogers Y.H."/>
            <person name="Blazej R.G."/>
            <person name="Champe M."/>
            <person name="Pfeiffer B.D."/>
            <person name="Wan K.H."/>
            <person name="Doyle C."/>
            <person name="Baxter E.G."/>
            <person name="Helt G."/>
            <person name="Nelson C.R."/>
            <person name="Gabor G.L."/>
            <person name="Abril J.F."/>
            <person name="Agbayani A."/>
            <person name="An H.J."/>
            <person name="Andrews-Pfannkoch C."/>
            <person name="Baldwin D."/>
            <person name="Ballew R.M."/>
            <person name="Basu A."/>
            <person name="Baxendale J."/>
            <person name="Bayraktaroglu L."/>
            <person name="Beasley E.M."/>
            <person name="Beeson K.Y."/>
            <person name="Benos P.V."/>
            <person name="Berman B.P."/>
            <person name="Bhandari D."/>
            <person name="Bolshakov S."/>
            <person name="Borkova D."/>
            <person name="Botchan M.R."/>
            <person name="Bouck J."/>
            <person name="Brokstein P."/>
            <person name="Brottier P."/>
            <person name="Burtis K.C."/>
            <person name="Busam D.A."/>
            <person name="Butler H."/>
            <person name="Cadieu E."/>
            <person name="Center A."/>
            <person name="Chandra I."/>
            <person name="Cherry J.M."/>
            <person name="Cawley S."/>
            <person name="Dahlke C."/>
            <person name="Davenport L.B."/>
            <person name="Davies P."/>
            <person name="de Pablos B."/>
            <person name="Delcher A."/>
            <person name="Deng Z."/>
            <person name="Mays A.D."/>
            <person name="Dew I."/>
            <person name="Dietz S.M."/>
            <person name="Dodson K."/>
            <person name="Doup L.E."/>
            <person name="Downes M."/>
            <person name="Dugan-Rocha S."/>
            <person name="Dunkov B.C."/>
            <person name="Dunn P."/>
            <person name="Durbin K.J."/>
            <person name="Evangelista C.C."/>
            <person name="Ferraz C."/>
            <person name="Ferriera S."/>
            <person name="Fleischmann W."/>
            <person name="Fosler C."/>
            <person name="Gabrielian A.E."/>
            <person name="Garg N.S."/>
            <person name="Gelbart W.M."/>
            <person name="Glasser K."/>
            <person name="Glodek A."/>
            <person name="Gong F."/>
            <person name="Gorrell J.H."/>
            <person name="Gu Z."/>
            <person name="Guan P."/>
            <person name="Harris M."/>
            <person name="Harris N.L."/>
            <person name="Harvey D."/>
            <person name="Heiman T.J."/>
            <person name="Hernandez J.R."/>
            <person name="Houck J."/>
            <person name="Hostin D."/>
            <person name="Houston K.A."/>
            <person name="Howland T.J."/>
            <person name="Wei M.H."/>
            <person name="Ibegwam C."/>
            <person name="Jalali M."/>
            <person name="Kalush F."/>
            <person name="Karpen G.H."/>
            <person name="Ke Z."/>
            <person name="Kennison J.A."/>
            <person name="Ketchum K.A."/>
            <person name="Kimmel B.E."/>
            <person name="Kodira C.D."/>
            <person name="Kraft C."/>
            <person name="Kravitz S."/>
            <person name="Kulp D."/>
            <person name="Lai Z."/>
            <person name="Lasko P."/>
            <person name="Lei Y."/>
            <person name="Levitsky A.A."/>
            <person name="Li J."/>
            <person name="Li Z."/>
            <person name="Liang Y."/>
            <person name="Lin X."/>
            <person name="Liu X."/>
            <person name="Mattei B."/>
            <person name="McIntosh T.C."/>
            <person name="McLeod M.P."/>
            <person name="McPherson D."/>
            <person name="Merkulov G."/>
            <person name="Milshina N.V."/>
            <person name="Mobarry C."/>
            <person name="Morris J."/>
            <person name="Moshrefi A."/>
            <person name="Mount S.M."/>
            <person name="Moy M."/>
            <person name="Murphy B."/>
            <person name="Murphy L."/>
            <person name="Muzny D.M."/>
            <person name="Nelson D.L."/>
            <person name="Nelson D.R."/>
            <person name="Nelson K.A."/>
            <person name="Nixon K."/>
            <person name="Nusskern D.R."/>
            <person name="Pacleb J.M."/>
            <person name="Palazzolo M."/>
            <person name="Pittman G.S."/>
            <person name="Pan S."/>
            <person name="Pollard J."/>
            <person name="Puri V."/>
            <person name="Reese M.G."/>
            <person name="Reinert K."/>
            <person name="Remington K."/>
            <person name="Saunders R.D."/>
            <person name="Scheeler F."/>
            <person name="Shen H."/>
            <person name="Shue B.C."/>
            <person name="Siden-Kiamos I."/>
            <person name="Simpson M."/>
            <person name="Skupski M.P."/>
            <person name="Smith T."/>
            <person name="Spier E."/>
            <person name="Spradling A.C."/>
            <person name="Stapleton M."/>
            <person name="Strong R."/>
            <person name="Sun E."/>
            <person name="Svirskas R."/>
            <person name="Tector C."/>
            <person name="Turner R."/>
            <person name="Venter E."/>
            <person name="Wang A.H."/>
            <person name="Wang X."/>
            <person name="Wang Z.Y."/>
            <person name="Wassarman D.A."/>
            <person name="Weinstock G.M."/>
            <person name="Weissenbach J."/>
            <person name="Williams S.M."/>
            <person name="WoodageT"/>
            <person name="Worley K.C."/>
            <person name="Wu D."/>
            <person name="Yang S."/>
            <person name="Yao Q.A."/>
            <person name="Ye J."/>
            <person name="Yeh R.F."/>
            <person name="Zaveri J.S."/>
            <person name="Zhan M."/>
            <person name="Zhang G."/>
            <person name="Zhao Q."/>
            <person name="Zheng L."/>
            <person name="Zheng X.H."/>
            <person name="Zhong F.N."/>
            <person name="Zhong W."/>
            <person name="Zhou X."/>
            <person name="Zhu S."/>
            <person name="Zhu X."/>
            <person name="Smith H.O."/>
            <person name="Gibbs R.A."/>
            <person name="Myers E.W."/>
            <person name="Rubin G.M."/>
            <person name="Venter J.C."/>
        </authorList>
    </citation>
    <scope>NUCLEOTIDE SEQUENCE [LARGE SCALE GENOMIC DNA]</scope>
    <source>
        <strain evidence="11">Berkeley</strain>
    </source>
</reference>
<feature type="transmembrane region" description="Helical" evidence="7">
    <location>
        <begin position="402"/>
        <end position="426"/>
    </location>
</feature>
<feature type="transmembrane region" description="Helical" evidence="7">
    <location>
        <begin position="224"/>
        <end position="245"/>
    </location>
</feature>
<reference evidence="9 11" key="5">
    <citation type="journal article" date="2002" name="Genome Biol.">
        <title>Heterochromatic sequences in a Drosophila whole-genome shotgun assembly.</title>
        <authorList>
            <person name="Hoskins R.A."/>
            <person name="Smith C.D."/>
            <person name="Carlson J.W."/>
            <person name="Carvalho A.B."/>
            <person name="Halpern A."/>
            <person name="Kaminker J.S."/>
            <person name="Kennedy C."/>
            <person name="Mungall C.J."/>
            <person name="Sullivan B.A."/>
            <person name="Sutton G.G."/>
            <person name="Yasuhara J.C."/>
            <person name="Wakimoto B.T."/>
            <person name="Myers E.W."/>
            <person name="Celniker S.E."/>
            <person name="Rubin G.M."/>
            <person name="Karpen G.H."/>
        </authorList>
    </citation>
    <scope>NUCLEOTIDE SEQUENCE [LARGE SCALE GENOMIC DNA]</scope>
    <source>
        <strain evidence="11">Berkeley</strain>
    </source>
</reference>
<dbReference type="AlphaFoldDB" id="A1ZBS3"/>
<reference evidence="9 11" key="3">
    <citation type="journal article" date="2002" name="Genome Biol.">
        <title>Annotation of the Drosophila melanogaster euchromatic genome: a systematic review.</title>
        <authorList>
            <person name="Misra S."/>
            <person name="Crosby M.A."/>
            <person name="Mungall C.J."/>
            <person name="Matthews B.B."/>
            <person name="Campbell K.S."/>
            <person name="Hradecky P."/>
            <person name="Huang Y."/>
            <person name="Kaminker J.S."/>
            <person name="Millburn G.H."/>
            <person name="Prochnik S.E."/>
            <person name="Smith C.D."/>
            <person name="Tupy J.L."/>
            <person name="Whitfied E.J."/>
            <person name="Bayraktaroglu L."/>
            <person name="Berman B.P."/>
            <person name="Bettencourt B.R."/>
            <person name="Celniker S.E."/>
            <person name="de Grey A.D."/>
            <person name="Drysdale R.A."/>
            <person name="Harris N.L."/>
            <person name="Richter J."/>
            <person name="Russo S."/>
            <person name="Schroeder A.J."/>
            <person name="Shu S.Q."/>
            <person name="Stapleton M."/>
            <person name="Yamada C."/>
            <person name="Ashburner M."/>
            <person name="Gelbart W.M."/>
            <person name="Rubin G.M."/>
            <person name="Lewis S.E."/>
        </authorList>
    </citation>
    <scope>GENOME REANNOTATION</scope>
    <source>
        <strain evidence="11">Berkeley</strain>
    </source>
</reference>
<dbReference type="FunFam" id="3.40.50.300:FF:003361">
    <property type="entry name" value="Uncharacterized protein, isoform B"/>
    <property type="match status" value="1"/>
</dbReference>
<reference evidence="9 11" key="6">
    <citation type="journal article" date="2005" name="PLoS Comput. Biol.">
        <title>Combined evidence annotation of transposable elements in genome sequences.</title>
        <authorList>
            <person name="Quesneville H."/>
            <person name="Bergman C.M."/>
            <person name="Andrieu O."/>
            <person name="Autard D."/>
            <person name="Nouaud D."/>
            <person name="Ashburner M."/>
            <person name="Anxolabehere D."/>
        </authorList>
    </citation>
    <scope>NUCLEOTIDE SEQUENCE [LARGE SCALE GENOMIC DNA]</scope>
    <source>
        <strain evidence="11">Berkeley</strain>
    </source>
</reference>
<evidence type="ECO:0000259" key="8">
    <source>
        <dbReference type="PROSITE" id="PS50893"/>
    </source>
</evidence>
<protein>
    <recommendedName>
        <fullName evidence="8">ABC transporter domain-containing protein</fullName>
    </recommendedName>
</protein>
<comment type="subcellular location">
    <subcellularLocation>
        <location evidence="1">Membrane</location>
        <topology evidence="1">Multi-pass membrane protein</topology>
    </subcellularLocation>
</comment>
<dbReference type="EMBL" id="AE013599">
    <property type="protein sequence ID" value="AAM68403.3"/>
    <property type="molecule type" value="Genomic_DNA"/>
</dbReference>
<keyword evidence="6 7" id="KW-0472">Membrane</keyword>
<reference evidence="9 11" key="11">
    <citation type="journal article" date="2015" name="Genome Res.">
        <title>The Release 6 reference sequence of the Drosophila melanogaster genome.</title>
        <authorList>
            <person name="Hoskins R.A."/>
            <person name="Carlson J.W."/>
            <person name="Wan K.H."/>
            <person name="Park S."/>
            <person name="Mendez I."/>
            <person name="Galle S.E."/>
            <person name="Booth B.W."/>
            <person name="Pfeiffer B.D."/>
            <person name="George R.A."/>
            <person name="Svirskas R."/>
            <person name="Krzywinski M."/>
            <person name="Schein J."/>
            <person name="Accardo M.C."/>
            <person name="Damia E."/>
            <person name="Messina G."/>
            <person name="Mendez-Lago M."/>
            <person name="de Pablos B."/>
            <person name="Demakova O.V."/>
            <person name="Andreyeva E.N."/>
            <person name="Boldyreva L.V."/>
            <person name="Marra M."/>
            <person name="Carvalho A.B."/>
            <person name="Dimitri P."/>
            <person name="Villasante A."/>
            <person name="Zhimulev I.F."/>
            <person name="Rubin G.M."/>
            <person name="Karpen G.H."/>
            <person name="Celniker S.E."/>
        </authorList>
    </citation>
    <scope>NUCLEOTIDE SEQUENCE [LARGE SCALE GENOMIC DNA]</scope>
    <source>
        <strain evidence="11">Berkeley</strain>
    </source>
</reference>
<feature type="transmembrane region" description="Helical" evidence="7">
    <location>
        <begin position="1015"/>
        <end position="1036"/>
    </location>
</feature>
<dbReference type="InParanoid" id="A1ZBS3"/>
<evidence type="ECO:0000313" key="9">
    <source>
        <dbReference type="EMBL" id="AAM68403.3"/>
    </source>
</evidence>
<evidence type="ECO:0000256" key="3">
    <source>
        <dbReference type="ARBA" id="ARBA00022741"/>
    </source>
</evidence>
<dbReference type="SMR" id="A1ZBS3"/>
<reference evidence="9 11" key="7">
    <citation type="journal article" date="2007" name="Science">
        <title>The Release 5.1 annotation of Drosophila melanogaster heterochromatin.</title>
        <authorList>
            <person name="Smith C.D."/>
            <person name="Shu S."/>
            <person name="Mungall C.J."/>
            <person name="Karpen G.H."/>
        </authorList>
    </citation>
    <scope>NUCLEOTIDE SEQUENCE [LARGE SCALE GENOMIC DNA]</scope>
    <source>
        <strain evidence="11">Berkeley</strain>
    </source>
</reference>
<dbReference type="GO" id="GO:0016020">
    <property type="term" value="C:membrane"/>
    <property type="evidence" value="ECO:0000250"/>
    <property type="project" value="FlyBase"/>
</dbReference>
<dbReference type="Pfam" id="PF12698">
    <property type="entry name" value="ABC2_membrane_3"/>
    <property type="match status" value="2"/>
</dbReference>
<feature type="transmembrane region" description="Helical" evidence="7">
    <location>
        <begin position="1089"/>
        <end position="1110"/>
    </location>
</feature>
<proteinExistence type="predicted"/>
<dbReference type="PROSITE" id="PS50893">
    <property type="entry name" value="ABC_TRANSPORTER_2"/>
    <property type="match status" value="2"/>
</dbReference>
<feature type="transmembrane region" description="Helical" evidence="7">
    <location>
        <begin position="361"/>
        <end position="379"/>
    </location>
</feature>
<keyword evidence="11" id="KW-1185">Reference proteome</keyword>
<evidence type="ECO:0000256" key="5">
    <source>
        <dbReference type="ARBA" id="ARBA00022989"/>
    </source>
</evidence>
<keyword evidence="4" id="KW-0067">ATP-binding</keyword>
<evidence type="ECO:0000256" key="6">
    <source>
        <dbReference type="ARBA" id="ARBA00023136"/>
    </source>
</evidence>
<dbReference type="VEuPathDB" id="VectorBase:FBgn0034493"/>
<evidence type="ECO:0000256" key="7">
    <source>
        <dbReference type="SAM" id="Phobius"/>
    </source>
</evidence>
<accession>A1ZBS3</accession>
<organism evidence="9 11">
    <name type="scientific">Drosophila melanogaster</name>
    <name type="common">Fruit fly</name>
    <dbReference type="NCBI Taxonomy" id="7227"/>
    <lineage>
        <taxon>Eukaryota</taxon>
        <taxon>Metazoa</taxon>
        <taxon>Ecdysozoa</taxon>
        <taxon>Arthropoda</taxon>
        <taxon>Hexapoda</taxon>
        <taxon>Insecta</taxon>
        <taxon>Pterygota</taxon>
        <taxon>Neoptera</taxon>
        <taxon>Endopterygota</taxon>
        <taxon>Diptera</taxon>
        <taxon>Brachycera</taxon>
        <taxon>Muscomorpha</taxon>
        <taxon>Ephydroidea</taxon>
        <taxon>Drosophilidae</taxon>
        <taxon>Drosophila</taxon>
        <taxon>Sophophora</taxon>
    </lineage>
</organism>
<name>A1ZBS3_DROME</name>
<evidence type="ECO:0000256" key="2">
    <source>
        <dbReference type="ARBA" id="ARBA00022692"/>
    </source>
</evidence>
<dbReference type="Pfam" id="PF23321">
    <property type="entry name" value="R1_ABCA1"/>
    <property type="match status" value="1"/>
</dbReference>
<feature type="domain" description="ABC transporter" evidence="8">
    <location>
        <begin position="1242"/>
        <end position="1471"/>
    </location>
</feature>
<keyword evidence="2 7" id="KW-0812">Transmembrane</keyword>
<dbReference type="eggNOG" id="KOG0059">
    <property type="taxonomic scope" value="Eukaryota"/>
</dbReference>
<feature type="transmembrane region" description="Helical" evidence="7">
    <location>
        <begin position="1117"/>
        <end position="1135"/>
    </location>
</feature>
<evidence type="ECO:0000313" key="10">
    <source>
        <dbReference type="FlyBase" id="FBgn0034493"/>
    </source>
</evidence>
<dbReference type="OMA" id="ILYINMI"/>
<dbReference type="GO" id="GO:0005524">
    <property type="term" value="F:ATP binding"/>
    <property type="evidence" value="ECO:0007669"/>
    <property type="project" value="UniProtKB-KW"/>
</dbReference>
<dbReference type="InterPro" id="IPR027417">
    <property type="entry name" value="P-loop_NTPase"/>
</dbReference>
<dbReference type="Bgee" id="FBgn0034493">
    <property type="expression patterns" value="Expressed in adult oenocyte (Drosophila) in dorsal vessel heart and 42 other cell types or tissues"/>
</dbReference>
<dbReference type="Pfam" id="PF00005">
    <property type="entry name" value="ABC_tran"/>
    <property type="match status" value="2"/>
</dbReference>
<feature type="transmembrane region" description="Helical" evidence="7">
    <location>
        <begin position="265"/>
        <end position="290"/>
    </location>
</feature>
<dbReference type="InterPro" id="IPR026082">
    <property type="entry name" value="ABCA"/>
</dbReference>
<keyword evidence="5 7" id="KW-1133">Transmembrane helix</keyword>
<dbReference type="InterPro" id="IPR003593">
    <property type="entry name" value="AAA+_ATPase"/>
</dbReference>
<dbReference type="RefSeq" id="NP_611464.3">
    <property type="nucleotide sequence ID" value="NM_137620.3"/>
</dbReference>
<dbReference type="GO" id="GO:0006869">
    <property type="term" value="P:lipid transport"/>
    <property type="evidence" value="ECO:0000318"/>
    <property type="project" value="GO_Central"/>
</dbReference>
<dbReference type="InterPro" id="IPR013525">
    <property type="entry name" value="ABC2_TM"/>
</dbReference>
<dbReference type="InterPro" id="IPR056264">
    <property type="entry name" value="R2_ABCA1-4-like"/>
</dbReference>
<feature type="transmembrane region" description="Helical" evidence="7">
    <location>
        <begin position="331"/>
        <end position="349"/>
    </location>
</feature>
<dbReference type="PaxDb" id="7227-FBpp0304548"/>
<dbReference type="GO" id="GO:0005319">
    <property type="term" value="F:lipid transporter activity"/>
    <property type="evidence" value="ECO:0000318"/>
    <property type="project" value="GO_Central"/>
</dbReference>
<dbReference type="FlyBase" id="FBgn0034493">
    <property type="gene designation" value="CG8908"/>
</dbReference>
<feature type="transmembrane region" description="Helical" evidence="7">
    <location>
        <begin position="1057"/>
        <end position="1083"/>
    </location>
</feature>
<dbReference type="FunFam" id="3.40.50.300:FF:002275">
    <property type="entry name" value="ATP-binding cassette, subfamily A (ABC1), member 16"/>
    <property type="match status" value="1"/>
</dbReference>
<dbReference type="Proteomes" id="UP000000803">
    <property type="component" value="Chromosome 2R"/>
</dbReference>
<evidence type="ECO:0000256" key="4">
    <source>
        <dbReference type="ARBA" id="ARBA00022840"/>
    </source>
</evidence>
<reference evidence="9 11" key="8">
    <citation type="journal article" date="2007" name="Science">
        <title>Sequence finishing and mapping of Drosophila melanogaster heterochromatin.</title>
        <authorList>
            <person name="Hoskins R.A."/>
            <person name="Carlson J.W."/>
            <person name="Kennedy C."/>
            <person name="Acevedo D."/>
            <person name="Evans-Holm M."/>
            <person name="Frise E."/>
            <person name="Wan K.H."/>
            <person name="Park S."/>
            <person name="Mendez-Lago M."/>
            <person name="Rossi F."/>
            <person name="Villasante A."/>
            <person name="Dimitri P."/>
            <person name="Karpen G.H."/>
            <person name="Celniker S.E."/>
        </authorList>
    </citation>
    <scope>NUCLEOTIDE SEQUENCE [LARGE SCALE GENOMIC DNA]</scope>
    <source>
        <strain evidence="11">Berkeley</strain>
    </source>
</reference>
<dbReference type="PANTHER" id="PTHR19229:SF250">
    <property type="entry name" value="ABC TRANSPORTER DOMAIN-CONTAINING PROTEIN-RELATED"/>
    <property type="match status" value="1"/>
</dbReference>
<dbReference type="UCSC" id="CG8908-RB">
    <property type="organism name" value="d. melanogaster"/>
</dbReference>
<dbReference type="AGR" id="FB:FBgn0034493"/>
<feature type="transmembrane region" description="Helical" evidence="7">
    <location>
        <begin position="302"/>
        <end position="325"/>
    </location>
</feature>
<dbReference type="SMART" id="SM00382">
    <property type="entry name" value="AAA"/>
    <property type="match status" value="2"/>
</dbReference>
<dbReference type="OrthoDB" id="6500128at2759"/>
<dbReference type="GlyGen" id="A1ZBS3">
    <property type="glycosylation" value="1 site"/>
</dbReference>
<feature type="transmembrane region" description="Helical" evidence="7">
    <location>
        <begin position="1176"/>
        <end position="1195"/>
    </location>
</feature>
<reference evidence="9 11" key="9">
    <citation type="journal article" date="2015" name="G3 (Bethesda)">
        <title>Gene Model Annotations for Drosophila melanogaster: Impact of High-Throughput Data.</title>
        <authorList>
            <consortium name="FlyBase Consortium"/>
            <person name="Matthews B.B."/>
            <person name="Dos Santos G."/>
            <person name="Crosby M.A."/>
            <person name="Emmert D.B."/>
            <person name="St Pierre S.E."/>
            <person name="Gramates L.S."/>
            <person name="Zhou P."/>
            <person name="Schroeder A.J."/>
            <person name="Falls K."/>
            <person name="Strelets V."/>
            <person name="Russo S.M."/>
            <person name="Gelbart W.M."/>
            <person name="null"/>
        </authorList>
    </citation>
    <scope>NUCLEOTIDE SEQUENCE [LARGE SCALE GENOMIC DNA]</scope>
    <source>
        <strain evidence="11">Berkeley</strain>
    </source>
</reference>
<feature type="domain" description="ABC transporter" evidence="8">
    <location>
        <begin position="474"/>
        <end position="703"/>
    </location>
</feature>
<evidence type="ECO:0000313" key="11">
    <source>
        <dbReference type="Proteomes" id="UP000000803"/>
    </source>
</evidence>
<dbReference type="KEGG" id="dme:Dmel_CG8908"/>
<dbReference type="PhylomeDB" id="A1ZBS3"/>
<dbReference type="GO" id="GO:0042626">
    <property type="term" value="F:ATPase-coupled transmembrane transporter activity"/>
    <property type="evidence" value="ECO:0000250"/>
    <property type="project" value="FlyBase"/>
</dbReference>